<evidence type="ECO:0000256" key="1">
    <source>
        <dbReference type="SAM" id="MobiDB-lite"/>
    </source>
</evidence>
<reference evidence="3" key="1">
    <citation type="journal article" date="2014" name="Front. Microbiol.">
        <title>High frequency of phylogenetically diverse reductive dehalogenase-homologous genes in deep subseafloor sedimentary metagenomes.</title>
        <authorList>
            <person name="Kawai M."/>
            <person name="Futagami T."/>
            <person name="Toyoda A."/>
            <person name="Takaki Y."/>
            <person name="Nishi S."/>
            <person name="Hori S."/>
            <person name="Arai W."/>
            <person name="Tsubouchi T."/>
            <person name="Morono Y."/>
            <person name="Uchiyama I."/>
            <person name="Ito T."/>
            <person name="Fujiyama A."/>
            <person name="Inagaki F."/>
            <person name="Takami H."/>
        </authorList>
    </citation>
    <scope>NUCLEOTIDE SEQUENCE</scope>
    <source>
        <strain evidence="3">Expedition CK06-06</strain>
    </source>
</reference>
<feature type="domain" description="DUF4376" evidence="2">
    <location>
        <begin position="52"/>
        <end position="123"/>
    </location>
</feature>
<feature type="region of interest" description="Disordered" evidence="1">
    <location>
        <begin position="43"/>
        <end position="64"/>
    </location>
</feature>
<feature type="non-terminal residue" evidence="3">
    <location>
        <position position="125"/>
    </location>
</feature>
<dbReference type="AlphaFoldDB" id="X0VZK3"/>
<dbReference type="Pfam" id="PF14301">
    <property type="entry name" value="DUF4376"/>
    <property type="match status" value="1"/>
</dbReference>
<name>X0VZK3_9ZZZZ</name>
<gene>
    <name evidence="3" type="ORF">S01H1_57083</name>
</gene>
<dbReference type="InterPro" id="IPR025484">
    <property type="entry name" value="DUF4376"/>
</dbReference>
<evidence type="ECO:0000313" key="3">
    <source>
        <dbReference type="EMBL" id="GAG23740.1"/>
    </source>
</evidence>
<accession>X0VZK3</accession>
<protein>
    <recommendedName>
        <fullName evidence="2">DUF4376 domain-containing protein</fullName>
    </recommendedName>
</protein>
<comment type="caution">
    <text evidence="3">The sequence shown here is derived from an EMBL/GenBank/DDBJ whole genome shotgun (WGS) entry which is preliminary data.</text>
</comment>
<dbReference type="EMBL" id="BARS01037210">
    <property type="protein sequence ID" value="GAG23740.1"/>
    <property type="molecule type" value="Genomic_DNA"/>
</dbReference>
<evidence type="ECO:0000259" key="2">
    <source>
        <dbReference type="Pfam" id="PF14301"/>
    </source>
</evidence>
<sequence length="125" mass="13841">MKAHIIKNGIVINTIVVSNLDESPKGSLDASLGGSIGDRYENGVWIPRTDTPEEKKTAISQEAKEKRAKGITLNGVFIDTDAETKSALTLAYIQIQKDSTKSYNWKMSNSEWVTINKDNINEIID</sequence>
<organism evidence="3">
    <name type="scientific">marine sediment metagenome</name>
    <dbReference type="NCBI Taxonomy" id="412755"/>
    <lineage>
        <taxon>unclassified sequences</taxon>
        <taxon>metagenomes</taxon>
        <taxon>ecological metagenomes</taxon>
    </lineage>
</organism>
<feature type="compositionally biased region" description="Basic and acidic residues" evidence="1">
    <location>
        <begin position="50"/>
        <end position="64"/>
    </location>
</feature>
<proteinExistence type="predicted"/>